<dbReference type="Proteomes" id="UP000093501">
    <property type="component" value="Unassembled WGS sequence"/>
</dbReference>
<dbReference type="SUPFAM" id="SSF54909">
    <property type="entry name" value="Dimeric alpha+beta barrel"/>
    <property type="match status" value="1"/>
</dbReference>
<dbReference type="InterPro" id="IPR005545">
    <property type="entry name" value="YCII"/>
</dbReference>
<dbReference type="AlphaFoldDB" id="A0A1C0ASG9"/>
<organism evidence="2 3">
    <name type="scientific">Tessaracoccus lapidicaptus</name>
    <dbReference type="NCBI Taxonomy" id="1427523"/>
    <lineage>
        <taxon>Bacteria</taxon>
        <taxon>Bacillati</taxon>
        <taxon>Actinomycetota</taxon>
        <taxon>Actinomycetes</taxon>
        <taxon>Propionibacteriales</taxon>
        <taxon>Propionibacteriaceae</taxon>
        <taxon>Tessaracoccus</taxon>
    </lineage>
</organism>
<keyword evidence="3" id="KW-1185">Reference proteome</keyword>
<dbReference type="Pfam" id="PF03795">
    <property type="entry name" value="YCII"/>
    <property type="match status" value="1"/>
</dbReference>
<sequence length="95" mass="10480">MSYFAVQYTYIDDARALDAERPHHRAYLSTLLGGPLVVSGPYVDSELPGALLIMRAGSADELEQLLDLDPFWTANLIAERSIEEWNPVLGSLSAD</sequence>
<dbReference type="RefSeq" id="WP_068749456.1">
    <property type="nucleotide sequence ID" value="NZ_LR214441.1"/>
</dbReference>
<evidence type="ECO:0000313" key="2">
    <source>
        <dbReference type="EMBL" id="OCL37250.1"/>
    </source>
</evidence>
<evidence type="ECO:0000313" key="3">
    <source>
        <dbReference type="Proteomes" id="UP000093501"/>
    </source>
</evidence>
<gene>
    <name evidence="2" type="ORF">BCR15_11135</name>
</gene>
<comment type="caution">
    <text evidence="2">The sequence shown here is derived from an EMBL/GenBank/DDBJ whole genome shotgun (WGS) entry which is preliminary data.</text>
</comment>
<dbReference type="Gene3D" id="3.30.70.1060">
    <property type="entry name" value="Dimeric alpha+beta barrel"/>
    <property type="match status" value="1"/>
</dbReference>
<comment type="similarity">
    <text evidence="1">Belongs to the YciI family.</text>
</comment>
<accession>A0A1C0ASG9</accession>
<dbReference type="InterPro" id="IPR011008">
    <property type="entry name" value="Dimeric_a/b-barrel"/>
</dbReference>
<evidence type="ECO:0000256" key="1">
    <source>
        <dbReference type="ARBA" id="ARBA00007689"/>
    </source>
</evidence>
<reference evidence="3" key="1">
    <citation type="submission" date="2016-07" db="EMBL/GenBank/DDBJ databases">
        <authorList>
            <person name="Florea S."/>
            <person name="Webb J.S."/>
            <person name="Jaromczyk J."/>
            <person name="Schardl C.L."/>
        </authorList>
    </citation>
    <scope>NUCLEOTIDE SEQUENCE [LARGE SCALE GENOMIC DNA]</scope>
    <source>
        <strain evidence="3">IPBSL-7</strain>
    </source>
</reference>
<name>A0A1C0ASG9_9ACTN</name>
<protein>
    <submittedName>
        <fullName evidence="2">Uncharacterized protein</fullName>
    </submittedName>
</protein>
<proteinExistence type="inferred from homology"/>
<dbReference type="EMBL" id="MBQD01000001">
    <property type="protein sequence ID" value="OCL37250.1"/>
    <property type="molecule type" value="Genomic_DNA"/>
</dbReference>